<evidence type="ECO:0000313" key="8">
    <source>
        <dbReference type="Proteomes" id="UP000199423"/>
    </source>
</evidence>
<feature type="chain" id="PRO_5011556450" evidence="3">
    <location>
        <begin position="27"/>
        <end position="406"/>
    </location>
</feature>
<dbReference type="InterPro" id="IPR058781">
    <property type="entry name" value="HH_AprE-like"/>
</dbReference>
<dbReference type="InterPro" id="IPR003715">
    <property type="entry name" value="Poly_export_N"/>
</dbReference>
<dbReference type="AlphaFoldDB" id="A0A1I7N645"/>
<dbReference type="InterPro" id="IPR019554">
    <property type="entry name" value="Soluble_ligand-bd"/>
</dbReference>
<feature type="signal peptide" evidence="3">
    <location>
        <begin position="1"/>
        <end position="26"/>
    </location>
</feature>
<evidence type="ECO:0000256" key="1">
    <source>
        <dbReference type="ARBA" id="ARBA00022729"/>
    </source>
</evidence>
<feature type="region of interest" description="Disordered" evidence="2">
    <location>
        <begin position="368"/>
        <end position="406"/>
    </location>
</feature>
<dbReference type="Gene3D" id="3.10.560.10">
    <property type="entry name" value="Outer membrane lipoprotein wza domain like"/>
    <property type="match status" value="1"/>
</dbReference>
<dbReference type="EMBL" id="FPCH01000001">
    <property type="protein sequence ID" value="SFV30135.1"/>
    <property type="molecule type" value="Genomic_DNA"/>
</dbReference>
<reference evidence="8" key="1">
    <citation type="submission" date="2016-10" db="EMBL/GenBank/DDBJ databases">
        <authorList>
            <person name="Varghese N."/>
            <person name="Submissions S."/>
        </authorList>
    </citation>
    <scope>NUCLEOTIDE SEQUENCE [LARGE SCALE GENOMIC DNA]</scope>
    <source>
        <strain evidence="8">DSM 1565</strain>
    </source>
</reference>
<accession>A0A1I7N645</accession>
<name>A0A1I7N645_9HYPH</name>
<evidence type="ECO:0000313" key="7">
    <source>
        <dbReference type="EMBL" id="SFV30135.1"/>
    </source>
</evidence>
<organism evidence="7 8">
    <name type="scientific">Hyphomicrobium facile</name>
    <dbReference type="NCBI Taxonomy" id="51670"/>
    <lineage>
        <taxon>Bacteria</taxon>
        <taxon>Pseudomonadati</taxon>
        <taxon>Pseudomonadota</taxon>
        <taxon>Alphaproteobacteria</taxon>
        <taxon>Hyphomicrobiales</taxon>
        <taxon>Hyphomicrobiaceae</taxon>
        <taxon>Hyphomicrobium</taxon>
    </lineage>
</organism>
<feature type="domain" description="Soluble ligand binding" evidence="5">
    <location>
        <begin position="107"/>
        <end position="150"/>
    </location>
</feature>
<proteinExistence type="predicted"/>
<dbReference type="Pfam" id="PF25994">
    <property type="entry name" value="HH_AprE"/>
    <property type="match status" value="1"/>
</dbReference>
<dbReference type="Pfam" id="PF02563">
    <property type="entry name" value="Poly_export"/>
    <property type="match status" value="1"/>
</dbReference>
<dbReference type="PANTHER" id="PTHR33619:SF3">
    <property type="entry name" value="POLYSACCHARIDE EXPORT PROTEIN GFCE-RELATED"/>
    <property type="match status" value="1"/>
</dbReference>
<keyword evidence="8" id="KW-1185">Reference proteome</keyword>
<evidence type="ECO:0000259" key="5">
    <source>
        <dbReference type="Pfam" id="PF10531"/>
    </source>
</evidence>
<evidence type="ECO:0000259" key="4">
    <source>
        <dbReference type="Pfam" id="PF02563"/>
    </source>
</evidence>
<dbReference type="Gene3D" id="3.30.1950.10">
    <property type="entry name" value="wza like domain"/>
    <property type="match status" value="1"/>
</dbReference>
<dbReference type="RefSeq" id="WP_177228069.1">
    <property type="nucleotide sequence ID" value="NZ_FPCH01000001.1"/>
</dbReference>
<evidence type="ECO:0000256" key="2">
    <source>
        <dbReference type="SAM" id="MobiDB-lite"/>
    </source>
</evidence>
<evidence type="ECO:0000259" key="6">
    <source>
        <dbReference type="Pfam" id="PF25994"/>
    </source>
</evidence>
<dbReference type="InterPro" id="IPR049712">
    <property type="entry name" value="Poly_export"/>
</dbReference>
<feature type="domain" description="Polysaccharide export protein N-terminal" evidence="4">
    <location>
        <begin position="27"/>
        <end position="93"/>
    </location>
</feature>
<protein>
    <submittedName>
        <fullName evidence="7">Exopolysaccharide production protein ExoF</fullName>
    </submittedName>
</protein>
<feature type="domain" description="AprE-like long alpha-helical hairpin" evidence="6">
    <location>
        <begin position="156"/>
        <end position="343"/>
    </location>
</feature>
<gene>
    <name evidence="7" type="ORF">SAMN04488557_1418</name>
</gene>
<dbReference type="GO" id="GO:0015159">
    <property type="term" value="F:polysaccharide transmembrane transporter activity"/>
    <property type="evidence" value="ECO:0007669"/>
    <property type="project" value="InterPro"/>
</dbReference>
<dbReference type="STRING" id="51670.SAMN04488557_1418"/>
<dbReference type="PANTHER" id="PTHR33619">
    <property type="entry name" value="POLYSACCHARIDE EXPORT PROTEIN GFCE-RELATED"/>
    <property type="match status" value="1"/>
</dbReference>
<dbReference type="Pfam" id="PF10531">
    <property type="entry name" value="SLBB"/>
    <property type="match status" value="1"/>
</dbReference>
<evidence type="ECO:0000256" key="3">
    <source>
        <dbReference type="SAM" id="SignalP"/>
    </source>
</evidence>
<keyword evidence="1 3" id="KW-0732">Signal</keyword>
<dbReference type="Proteomes" id="UP000199423">
    <property type="component" value="Unassembled WGS sequence"/>
</dbReference>
<sequence>MPNALIRALFGLTLFLIALPATPLFAADYTLDTGDKVRIAVHDWPDLSGEFNVTATGTIFLPLVGEVPVKGLTASQVATKVATELQQRQKLNDIPSATTEIVIFRPFYVLGDVQSPGAFPFKPGLTVMQAVSVAGGYYRLVDVASLRLERDAIAAKGDIDVLQTRMKQLLARQIRLAAEQSGAKDLVFPSEWSKLDSTSPEARLVAEERAIFATNNDSFEQRKSTFDRFHQIYEGEVTSIKAQIESEREQYRSVQDELASVTGLVAQGLTQKPRKQLLERTLAQVSGNIQGMNTLVLQAQQNISQTEQAKLDLQVQRAERINRDTQATRAEIDDTKAKIATAKRLTFEAQVATPDSLLRTTKGHFTIAKQGQGEATPANAGTRLEPGDVLTVERSHSPEPTEAAQN</sequence>